<sequence>MICPRFIHNTIRKDHAMLVAPCRFGRTSIMKKIEKTPGGQSPAGYMS</sequence>
<organism evidence="1">
    <name type="scientific">hydrocarbon metagenome</name>
    <dbReference type="NCBI Taxonomy" id="938273"/>
    <lineage>
        <taxon>unclassified sequences</taxon>
        <taxon>metagenomes</taxon>
        <taxon>ecological metagenomes</taxon>
    </lineage>
</organism>
<accession>A0A0W8FGK2</accession>
<proteinExistence type="predicted"/>
<reference evidence="1" key="1">
    <citation type="journal article" date="2015" name="Proc. Natl. Acad. Sci. U.S.A.">
        <title>Networks of energetic and metabolic interactions define dynamics in microbial communities.</title>
        <authorList>
            <person name="Embree M."/>
            <person name="Liu J.K."/>
            <person name="Al-Bassam M.M."/>
            <person name="Zengler K."/>
        </authorList>
    </citation>
    <scope>NUCLEOTIDE SEQUENCE</scope>
</reference>
<evidence type="ECO:0000313" key="1">
    <source>
        <dbReference type="EMBL" id="KUG19854.1"/>
    </source>
</evidence>
<dbReference type="EMBL" id="LNQE01001250">
    <property type="protein sequence ID" value="KUG19854.1"/>
    <property type="molecule type" value="Genomic_DNA"/>
</dbReference>
<protein>
    <submittedName>
        <fullName evidence="1">Uncharacterized protein</fullName>
    </submittedName>
</protein>
<comment type="caution">
    <text evidence="1">The sequence shown here is derived from an EMBL/GenBank/DDBJ whole genome shotgun (WGS) entry which is preliminary data.</text>
</comment>
<dbReference type="AlphaFoldDB" id="A0A0W8FGK2"/>
<gene>
    <name evidence="1" type="ORF">ASZ90_010408</name>
</gene>
<name>A0A0W8FGK2_9ZZZZ</name>